<accession>A0A4Y2KD91</accession>
<evidence type="ECO:0000256" key="3">
    <source>
        <dbReference type="ARBA" id="ARBA00022729"/>
    </source>
</evidence>
<dbReference type="Pfam" id="PF00095">
    <property type="entry name" value="WAP"/>
    <property type="match status" value="2"/>
</dbReference>
<dbReference type="GO" id="GO:0005576">
    <property type="term" value="C:extracellular region"/>
    <property type="evidence" value="ECO:0007669"/>
    <property type="project" value="InterPro"/>
</dbReference>
<sequence>MRTFLSPEYCPRERPVQCFLYRNSCCSDSDCSGGKLCCQTSCGNTCRSPEASPTNGKKANSRPDYYCPKQPLEKCFVAQHKCCKDSDCGKGQFCCSKNCGNTCHSPVNQQTDGIRVRPYPGCKIYKP</sequence>
<comment type="caution">
    <text evidence="5">The sequence shown here is derived from an EMBL/GenBank/DDBJ whole genome shotgun (WGS) entry which is preliminary data.</text>
</comment>
<gene>
    <name evidence="5" type="ORF">AVEN_48230_1</name>
</gene>
<evidence type="ECO:0000313" key="6">
    <source>
        <dbReference type="Proteomes" id="UP000499080"/>
    </source>
</evidence>
<proteinExistence type="predicted"/>
<dbReference type="EMBL" id="BGPR01004426">
    <property type="protein sequence ID" value="GBM99546.1"/>
    <property type="molecule type" value="Genomic_DNA"/>
</dbReference>
<evidence type="ECO:0000259" key="4">
    <source>
        <dbReference type="PROSITE" id="PS51390"/>
    </source>
</evidence>
<evidence type="ECO:0000313" key="5">
    <source>
        <dbReference type="EMBL" id="GBM99546.1"/>
    </source>
</evidence>
<dbReference type="SMART" id="SM00217">
    <property type="entry name" value="WAP"/>
    <property type="match status" value="2"/>
</dbReference>
<keyword evidence="6" id="KW-1185">Reference proteome</keyword>
<dbReference type="Gene3D" id="4.10.75.10">
    <property type="entry name" value="Elafin-like"/>
    <property type="match status" value="2"/>
</dbReference>
<feature type="domain" description="WAP" evidence="4">
    <location>
        <begin position="3"/>
        <end position="50"/>
    </location>
</feature>
<name>A0A4Y2KD91_ARAVE</name>
<reference evidence="5 6" key="1">
    <citation type="journal article" date="2019" name="Sci. Rep.">
        <title>Orb-weaving spider Araneus ventricosus genome elucidates the spidroin gene catalogue.</title>
        <authorList>
            <person name="Kono N."/>
            <person name="Nakamura H."/>
            <person name="Ohtoshi R."/>
            <person name="Moran D.A.P."/>
            <person name="Shinohara A."/>
            <person name="Yoshida Y."/>
            <person name="Fujiwara M."/>
            <person name="Mori M."/>
            <person name="Tomita M."/>
            <person name="Arakawa K."/>
        </authorList>
    </citation>
    <scope>NUCLEOTIDE SEQUENCE [LARGE SCALE GENOMIC DNA]</scope>
</reference>
<dbReference type="GO" id="GO:0030414">
    <property type="term" value="F:peptidase inhibitor activity"/>
    <property type="evidence" value="ECO:0007669"/>
    <property type="project" value="InterPro"/>
</dbReference>
<organism evidence="5 6">
    <name type="scientific">Araneus ventricosus</name>
    <name type="common">Orbweaver spider</name>
    <name type="synonym">Epeira ventricosa</name>
    <dbReference type="NCBI Taxonomy" id="182803"/>
    <lineage>
        <taxon>Eukaryota</taxon>
        <taxon>Metazoa</taxon>
        <taxon>Ecdysozoa</taxon>
        <taxon>Arthropoda</taxon>
        <taxon>Chelicerata</taxon>
        <taxon>Arachnida</taxon>
        <taxon>Araneae</taxon>
        <taxon>Araneomorphae</taxon>
        <taxon>Entelegynae</taxon>
        <taxon>Araneoidea</taxon>
        <taxon>Araneidae</taxon>
        <taxon>Araneus</taxon>
    </lineage>
</organism>
<dbReference type="AlphaFoldDB" id="A0A4Y2KD91"/>
<dbReference type="Proteomes" id="UP000499080">
    <property type="component" value="Unassembled WGS sequence"/>
</dbReference>
<protein>
    <recommendedName>
        <fullName evidence="4">WAP domain-containing protein</fullName>
    </recommendedName>
</protein>
<dbReference type="GO" id="GO:0090729">
    <property type="term" value="F:toxin activity"/>
    <property type="evidence" value="ECO:0007669"/>
    <property type="project" value="UniProtKB-KW"/>
</dbReference>
<keyword evidence="3" id="KW-0732">Signal</keyword>
<dbReference type="PROSITE" id="PS51390">
    <property type="entry name" value="WAP"/>
    <property type="match status" value="1"/>
</dbReference>
<dbReference type="OrthoDB" id="6436225at2759"/>
<keyword evidence="2" id="KW-0800">Toxin</keyword>
<evidence type="ECO:0000256" key="1">
    <source>
        <dbReference type="ARBA" id="ARBA00002878"/>
    </source>
</evidence>
<dbReference type="InterPro" id="IPR036645">
    <property type="entry name" value="Elafin-like_sf"/>
</dbReference>
<evidence type="ECO:0000256" key="2">
    <source>
        <dbReference type="ARBA" id="ARBA00022656"/>
    </source>
</evidence>
<comment type="function">
    <text evidence="1">Has antibacterial activity.</text>
</comment>
<dbReference type="SUPFAM" id="SSF57256">
    <property type="entry name" value="Elafin-like"/>
    <property type="match status" value="1"/>
</dbReference>
<dbReference type="InterPro" id="IPR008197">
    <property type="entry name" value="WAP_dom"/>
</dbReference>